<dbReference type="InterPro" id="IPR001611">
    <property type="entry name" value="Leu-rich_rpt"/>
</dbReference>
<name>A0A9N9S3W3_9DIPT</name>
<dbReference type="InterPro" id="IPR050328">
    <property type="entry name" value="Dev_Immune_Receptor"/>
</dbReference>
<dbReference type="PANTHER" id="PTHR24373:SF275">
    <property type="entry name" value="TIR DOMAIN-CONTAINING PROTEIN"/>
    <property type="match status" value="1"/>
</dbReference>
<feature type="signal peptide" evidence="4">
    <location>
        <begin position="1"/>
        <end position="17"/>
    </location>
</feature>
<protein>
    <submittedName>
        <fullName evidence="5">Uncharacterized protein</fullName>
    </submittedName>
</protein>
<dbReference type="Pfam" id="PF13855">
    <property type="entry name" value="LRR_8"/>
    <property type="match status" value="1"/>
</dbReference>
<proteinExistence type="predicted"/>
<dbReference type="AlphaFoldDB" id="A0A9N9S3W3"/>
<keyword evidence="3" id="KW-0812">Transmembrane</keyword>
<keyword evidence="3" id="KW-0472">Membrane</keyword>
<keyword evidence="3" id="KW-1133">Transmembrane helix</keyword>
<organism evidence="5 6">
    <name type="scientific">Chironomus riparius</name>
    <dbReference type="NCBI Taxonomy" id="315576"/>
    <lineage>
        <taxon>Eukaryota</taxon>
        <taxon>Metazoa</taxon>
        <taxon>Ecdysozoa</taxon>
        <taxon>Arthropoda</taxon>
        <taxon>Hexapoda</taxon>
        <taxon>Insecta</taxon>
        <taxon>Pterygota</taxon>
        <taxon>Neoptera</taxon>
        <taxon>Endopterygota</taxon>
        <taxon>Diptera</taxon>
        <taxon>Nematocera</taxon>
        <taxon>Chironomoidea</taxon>
        <taxon>Chironomidae</taxon>
        <taxon>Chironominae</taxon>
        <taxon>Chironomus</taxon>
    </lineage>
</organism>
<gene>
    <name evidence="5" type="ORF">CHIRRI_LOCUS12213</name>
</gene>
<feature type="region of interest" description="Disordered" evidence="2">
    <location>
        <begin position="295"/>
        <end position="315"/>
    </location>
</feature>
<reference evidence="5" key="1">
    <citation type="submission" date="2022-01" db="EMBL/GenBank/DDBJ databases">
        <authorList>
            <person name="King R."/>
        </authorList>
    </citation>
    <scope>NUCLEOTIDE SEQUENCE</scope>
</reference>
<feature type="transmembrane region" description="Helical" evidence="3">
    <location>
        <begin position="339"/>
        <end position="359"/>
    </location>
</feature>
<dbReference type="EMBL" id="OU895879">
    <property type="protein sequence ID" value="CAG9809386.1"/>
    <property type="molecule type" value="Genomic_DNA"/>
</dbReference>
<dbReference type="InterPro" id="IPR032675">
    <property type="entry name" value="LRR_dom_sf"/>
</dbReference>
<evidence type="ECO:0000256" key="1">
    <source>
        <dbReference type="ARBA" id="ARBA00022729"/>
    </source>
</evidence>
<evidence type="ECO:0000256" key="3">
    <source>
        <dbReference type="SAM" id="Phobius"/>
    </source>
</evidence>
<dbReference type="Proteomes" id="UP001153620">
    <property type="component" value="Chromosome 3"/>
</dbReference>
<feature type="compositionally biased region" description="Polar residues" evidence="2">
    <location>
        <begin position="295"/>
        <end position="309"/>
    </location>
</feature>
<keyword evidence="1 4" id="KW-0732">Signal</keyword>
<reference evidence="5" key="2">
    <citation type="submission" date="2022-10" db="EMBL/GenBank/DDBJ databases">
        <authorList>
            <consortium name="ENA_rothamsted_submissions"/>
            <consortium name="culmorum"/>
            <person name="King R."/>
        </authorList>
    </citation>
    <scope>NUCLEOTIDE SEQUENCE</scope>
</reference>
<evidence type="ECO:0000313" key="5">
    <source>
        <dbReference type="EMBL" id="CAG9809386.1"/>
    </source>
</evidence>
<dbReference type="PANTHER" id="PTHR24373">
    <property type="entry name" value="SLIT RELATED LEUCINE-RICH REPEAT NEURONAL PROTEIN"/>
    <property type="match status" value="1"/>
</dbReference>
<evidence type="ECO:0000256" key="4">
    <source>
        <dbReference type="SAM" id="SignalP"/>
    </source>
</evidence>
<dbReference type="SUPFAM" id="SSF52058">
    <property type="entry name" value="L domain-like"/>
    <property type="match status" value="1"/>
</dbReference>
<sequence length="366" mass="42120">MNFLSFFILTILHLLSASSTTNLNCEYKLNNYDVVGYIYQCDVIGDLEIDTKDSATIAAASQGHYSYRSNDDVAGFVKKKISMEVFRFTFILIILQNLNLCEFLHIDCIYSFHHYDVMGSIYQCKVDGSFTINSRETATVNSVSRLHSFLQNNNDVIGFVADNKSLNHFPKGLDKIFQNLQLFRIRYTSIHEISQSDFKPFPNLKELDMHENKITVLEDGLFDYNPKLVFISFSKNKIFRIESSVFDNLRNLKYLYLTENECIDTFANNDRDLVELVVTRTKIICNNKDEPTTLAPSATTKSVSTTTEDPNFEEDYSYYEDYPPRPSYRTSSNGSSLQIMFIIIFLLAIAVAGGVFYFFSAYGYRY</sequence>
<keyword evidence="6" id="KW-1185">Reference proteome</keyword>
<dbReference type="OrthoDB" id="676979at2759"/>
<dbReference type="Gene3D" id="3.80.10.10">
    <property type="entry name" value="Ribonuclease Inhibitor"/>
    <property type="match status" value="1"/>
</dbReference>
<accession>A0A9N9S3W3</accession>
<evidence type="ECO:0000313" key="6">
    <source>
        <dbReference type="Proteomes" id="UP001153620"/>
    </source>
</evidence>
<evidence type="ECO:0000256" key="2">
    <source>
        <dbReference type="SAM" id="MobiDB-lite"/>
    </source>
</evidence>
<feature type="chain" id="PRO_5040231383" evidence="4">
    <location>
        <begin position="18"/>
        <end position="366"/>
    </location>
</feature>